<sequence length="148" mass="16563">HEPHLDKKKQIEGQQVACVSCHQHETDQKKFEVSKASCHLCHFKNVKFNQDRGRCELCHELPKKPIQTSGENPITHEILKKADVACASCHLDVIQGSGGAKYEAFFENGELKTAIVMGTGGISKENCQSCHDEQKELKEELDEMISVC</sequence>
<protein>
    <submittedName>
        <fullName evidence="1">Uncharacterized protein</fullName>
    </submittedName>
</protein>
<dbReference type="EMBL" id="BART01003000">
    <property type="protein sequence ID" value="GAG71086.1"/>
    <property type="molecule type" value="Genomic_DNA"/>
</dbReference>
<comment type="caution">
    <text evidence="1">The sequence shown here is derived from an EMBL/GenBank/DDBJ whole genome shotgun (WGS) entry which is preliminary data.</text>
</comment>
<evidence type="ECO:0000313" key="1">
    <source>
        <dbReference type="EMBL" id="GAG71086.1"/>
    </source>
</evidence>
<feature type="non-terminal residue" evidence="1">
    <location>
        <position position="1"/>
    </location>
</feature>
<dbReference type="SUPFAM" id="SSF48695">
    <property type="entry name" value="Multiheme cytochromes"/>
    <property type="match status" value="1"/>
</dbReference>
<reference evidence="1" key="1">
    <citation type="journal article" date="2014" name="Front. Microbiol.">
        <title>High frequency of phylogenetically diverse reductive dehalogenase-homologous genes in deep subseafloor sedimentary metagenomes.</title>
        <authorList>
            <person name="Kawai M."/>
            <person name="Futagami T."/>
            <person name="Toyoda A."/>
            <person name="Takaki Y."/>
            <person name="Nishi S."/>
            <person name="Hori S."/>
            <person name="Arai W."/>
            <person name="Tsubouchi T."/>
            <person name="Morono Y."/>
            <person name="Uchiyama I."/>
            <person name="Ito T."/>
            <person name="Fujiyama A."/>
            <person name="Inagaki F."/>
            <person name="Takami H."/>
        </authorList>
    </citation>
    <scope>NUCLEOTIDE SEQUENCE</scope>
    <source>
        <strain evidence="1">Expedition CK06-06</strain>
    </source>
</reference>
<accession>X1BGC0</accession>
<organism evidence="1">
    <name type="scientific">marine sediment metagenome</name>
    <dbReference type="NCBI Taxonomy" id="412755"/>
    <lineage>
        <taxon>unclassified sequences</taxon>
        <taxon>metagenomes</taxon>
        <taxon>ecological metagenomes</taxon>
    </lineage>
</organism>
<dbReference type="InterPro" id="IPR036280">
    <property type="entry name" value="Multihaem_cyt_sf"/>
</dbReference>
<proteinExistence type="predicted"/>
<dbReference type="AlphaFoldDB" id="X1BGC0"/>
<name>X1BGC0_9ZZZZ</name>
<dbReference type="Gene3D" id="3.90.10.10">
    <property type="entry name" value="Cytochrome C3"/>
    <property type="match status" value="1"/>
</dbReference>
<gene>
    <name evidence="1" type="ORF">S01H4_08650</name>
</gene>